<keyword evidence="3" id="KW-0597">Phosphoprotein</keyword>
<feature type="transmembrane region" description="Helical" evidence="11">
    <location>
        <begin position="135"/>
        <end position="156"/>
    </location>
</feature>
<feature type="transmembrane region" description="Helical" evidence="11">
    <location>
        <begin position="12"/>
        <end position="33"/>
    </location>
</feature>
<protein>
    <recommendedName>
        <fullName evidence="2">histidine kinase</fullName>
        <ecNumber evidence="2">2.7.13.3</ecNumber>
    </recommendedName>
</protein>
<evidence type="ECO:0000256" key="5">
    <source>
        <dbReference type="ARBA" id="ARBA00022692"/>
    </source>
</evidence>
<accession>A0ABS6CHK4</accession>
<dbReference type="PROSITE" id="PS50109">
    <property type="entry name" value="HIS_KIN"/>
    <property type="match status" value="1"/>
</dbReference>
<dbReference type="InterPro" id="IPR003661">
    <property type="entry name" value="HisK_dim/P_dom"/>
</dbReference>
<dbReference type="PROSITE" id="PS50885">
    <property type="entry name" value="HAMP"/>
    <property type="match status" value="1"/>
</dbReference>
<proteinExistence type="predicted"/>
<dbReference type="Pfam" id="PF02518">
    <property type="entry name" value="HATPase_c"/>
    <property type="match status" value="1"/>
</dbReference>
<keyword evidence="9 11" id="KW-1133">Transmembrane helix</keyword>
<evidence type="ECO:0000256" key="1">
    <source>
        <dbReference type="ARBA" id="ARBA00000085"/>
    </source>
</evidence>
<evidence type="ECO:0000256" key="6">
    <source>
        <dbReference type="ARBA" id="ARBA00022741"/>
    </source>
</evidence>
<dbReference type="SMART" id="SM00304">
    <property type="entry name" value="HAMP"/>
    <property type="match status" value="1"/>
</dbReference>
<evidence type="ECO:0000256" key="11">
    <source>
        <dbReference type="SAM" id="Phobius"/>
    </source>
</evidence>
<evidence type="ECO:0000313" key="14">
    <source>
        <dbReference type="EMBL" id="MBU3866339.1"/>
    </source>
</evidence>
<keyword evidence="4" id="KW-0808">Transferase</keyword>
<gene>
    <name evidence="14" type="ORF">KN815_20390</name>
</gene>
<dbReference type="EC" id="2.7.13.3" evidence="2"/>
<evidence type="ECO:0000256" key="2">
    <source>
        <dbReference type="ARBA" id="ARBA00012438"/>
    </source>
</evidence>
<dbReference type="InterPro" id="IPR005467">
    <property type="entry name" value="His_kinase_dom"/>
</dbReference>
<dbReference type="CDD" id="cd06225">
    <property type="entry name" value="HAMP"/>
    <property type="match status" value="1"/>
</dbReference>
<keyword evidence="6" id="KW-0547">Nucleotide-binding</keyword>
<dbReference type="Pfam" id="PF00512">
    <property type="entry name" value="HisKA"/>
    <property type="match status" value="1"/>
</dbReference>
<keyword evidence="11" id="KW-0472">Membrane</keyword>
<evidence type="ECO:0000313" key="15">
    <source>
        <dbReference type="Proteomes" id="UP000720508"/>
    </source>
</evidence>
<dbReference type="GO" id="GO:0016301">
    <property type="term" value="F:kinase activity"/>
    <property type="evidence" value="ECO:0007669"/>
    <property type="project" value="UniProtKB-KW"/>
</dbReference>
<evidence type="ECO:0000259" key="12">
    <source>
        <dbReference type="PROSITE" id="PS50109"/>
    </source>
</evidence>
<dbReference type="InterPro" id="IPR003660">
    <property type="entry name" value="HAMP_dom"/>
</dbReference>
<dbReference type="PANTHER" id="PTHR44936:SF9">
    <property type="entry name" value="SENSOR PROTEIN CREC"/>
    <property type="match status" value="1"/>
</dbReference>
<dbReference type="InterPro" id="IPR003594">
    <property type="entry name" value="HATPase_dom"/>
</dbReference>
<name>A0ABS6CHK4_9ACTN</name>
<keyword evidence="10" id="KW-0902">Two-component regulatory system</keyword>
<evidence type="ECO:0000256" key="4">
    <source>
        <dbReference type="ARBA" id="ARBA00022679"/>
    </source>
</evidence>
<dbReference type="EMBL" id="JAHLEM010000221">
    <property type="protein sequence ID" value="MBU3866339.1"/>
    <property type="molecule type" value="Genomic_DNA"/>
</dbReference>
<dbReference type="PANTHER" id="PTHR44936">
    <property type="entry name" value="SENSOR PROTEIN CREC"/>
    <property type="match status" value="1"/>
</dbReference>
<keyword evidence="5 11" id="KW-0812">Transmembrane</keyword>
<reference evidence="14 15" key="1">
    <citation type="submission" date="2021-06" db="EMBL/GenBank/DDBJ databases">
        <authorList>
            <person name="Pan X."/>
        </authorList>
    </citation>
    <scope>NUCLEOTIDE SEQUENCE [LARGE SCALE GENOMIC DNA]</scope>
    <source>
        <strain evidence="14 15">4503</strain>
    </source>
</reference>
<dbReference type="Pfam" id="PF00672">
    <property type="entry name" value="HAMP"/>
    <property type="match status" value="1"/>
</dbReference>
<evidence type="ECO:0000256" key="8">
    <source>
        <dbReference type="ARBA" id="ARBA00022840"/>
    </source>
</evidence>
<keyword evidence="15" id="KW-1185">Reference proteome</keyword>
<dbReference type="Proteomes" id="UP000720508">
    <property type="component" value="Unassembled WGS sequence"/>
</dbReference>
<organism evidence="14 15">
    <name type="scientific">Streptomyces niphimycinicus</name>
    <dbReference type="NCBI Taxonomy" id="2842201"/>
    <lineage>
        <taxon>Bacteria</taxon>
        <taxon>Bacillati</taxon>
        <taxon>Actinomycetota</taxon>
        <taxon>Actinomycetes</taxon>
        <taxon>Kitasatosporales</taxon>
        <taxon>Streptomycetaceae</taxon>
        <taxon>Streptomyces</taxon>
    </lineage>
</organism>
<feature type="domain" description="HAMP" evidence="13">
    <location>
        <begin position="157"/>
        <end position="210"/>
    </location>
</feature>
<dbReference type="InterPro" id="IPR050980">
    <property type="entry name" value="2C_sensor_his_kinase"/>
</dbReference>
<dbReference type="SMART" id="SM00387">
    <property type="entry name" value="HATPase_c"/>
    <property type="match status" value="1"/>
</dbReference>
<evidence type="ECO:0000256" key="7">
    <source>
        <dbReference type="ARBA" id="ARBA00022777"/>
    </source>
</evidence>
<dbReference type="SMART" id="SM00388">
    <property type="entry name" value="HisKA"/>
    <property type="match status" value="1"/>
</dbReference>
<dbReference type="CDD" id="cd00082">
    <property type="entry name" value="HisKA"/>
    <property type="match status" value="1"/>
</dbReference>
<evidence type="ECO:0000256" key="3">
    <source>
        <dbReference type="ARBA" id="ARBA00022553"/>
    </source>
</evidence>
<evidence type="ECO:0000259" key="13">
    <source>
        <dbReference type="PROSITE" id="PS50885"/>
    </source>
</evidence>
<evidence type="ECO:0000256" key="10">
    <source>
        <dbReference type="ARBA" id="ARBA00023012"/>
    </source>
</evidence>
<keyword evidence="7 14" id="KW-0418">Kinase</keyword>
<feature type="domain" description="Histidine kinase" evidence="12">
    <location>
        <begin position="218"/>
        <end position="416"/>
    </location>
</feature>
<evidence type="ECO:0000256" key="9">
    <source>
        <dbReference type="ARBA" id="ARBA00022989"/>
    </source>
</evidence>
<keyword evidence="8" id="KW-0067">ATP-binding</keyword>
<comment type="caution">
    <text evidence="14">The sequence shown here is derived from an EMBL/GenBank/DDBJ whole genome shotgun (WGS) entry which is preliminary data.</text>
</comment>
<sequence>MPPRARRFTVRWKIAALTAAIGCFIAVTIGVIVHSWTVKDIRARAEAQALSDLRTAMDIYRRTGTLPDNANLNMPDMPRELRRPADGTSHTFYEDPGYLGPQYWAAQRVGGPHSSVMTVTANVRLSLQQLRQLDLTMAVASAVSLTLALPLALYGADLIGRRLRRTSRTAVLISAGDLDARTGSTRGNDEVSDLARAVDTMADDLARRLRDERRFTADVAHELRTPVTGLLSAMDLLSAGRTEDLIRARVRTLRDLVEDLLEISRLDAGAETAIRTPVPLGTVVADAIARTGHRARLRLLPAEPATGPVVETDPRRLERVITNLVANAHRHGTAPVEVTIEATDDGATITVRDHGPGYPEDLLAEGPSRFRTGAAERGSHGLGLTIALGHTQVLGGTLTLANAPDGGANATLRLPG</sequence>
<comment type="catalytic activity">
    <reaction evidence="1">
        <text>ATP + protein L-histidine = ADP + protein N-phospho-L-histidine.</text>
        <dbReference type="EC" id="2.7.13.3"/>
    </reaction>
</comment>